<sequence>MAAMVTGSSDVVGVDLRDLRCSGAWEEPETQRRSRELLEREGCAVMTEVVGEDALVEARRALEPALFRIAESLQEDQHLSEALKEEFGLVRAPPVGDGKTNVHFDEHESEEHAAMERLAESGRFAEVCSSYCGRDLTLYESGASITTPGGEGMEWHRDGQEGECTVLVSLRDVEGNQGELGVIPKSHAGAVADKAEDEEVAAGGEAERAAVWYAYEAGRPMVIDARTQHSVRDNTSETTRCILWYIYN</sequence>
<keyword evidence="1" id="KW-0223">Dioxygenase</keyword>
<accession>A0AAX4P5U6</accession>
<keyword evidence="2" id="KW-1185">Reference proteome</keyword>
<protein>
    <submittedName>
        <fullName evidence="1">Phytanoyl-CoA dioxygenase</fullName>
    </submittedName>
</protein>
<dbReference type="Gene3D" id="2.60.120.620">
    <property type="entry name" value="q2cbj1_9rhob like domain"/>
    <property type="match status" value="1"/>
</dbReference>
<evidence type="ECO:0000313" key="1">
    <source>
        <dbReference type="EMBL" id="WZN61186.1"/>
    </source>
</evidence>
<organism evidence="1 2">
    <name type="scientific">Chloropicon roscoffensis</name>
    <dbReference type="NCBI Taxonomy" id="1461544"/>
    <lineage>
        <taxon>Eukaryota</taxon>
        <taxon>Viridiplantae</taxon>
        <taxon>Chlorophyta</taxon>
        <taxon>Chloropicophyceae</taxon>
        <taxon>Chloropicales</taxon>
        <taxon>Chloropicaceae</taxon>
        <taxon>Chloropicon</taxon>
    </lineage>
</organism>
<gene>
    <name evidence="1" type="ORF">HKI87_04g27200</name>
</gene>
<dbReference type="GO" id="GO:0051213">
    <property type="term" value="F:dioxygenase activity"/>
    <property type="evidence" value="ECO:0007669"/>
    <property type="project" value="UniProtKB-KW"/>
</dbReference>
<reference evidence="1 2" key="1">
    <citation type="submission" date="2024-03" db="EMBL/GenBank/DDBJ databases">
        <title>Complete genome sequence of the green alga Chloropicon roscoffensis RCC1871.</title>
        <authorList>
            <person name="Lemieux C."/>
            <person name="Pombert J.-F."/>
            <person name="Otis C."/>
            <person name="Turmel M."/>
        </authorList>
    </citation>
    <scope>NUCLEOTIDE SEQUENCE [LARGE SCALE GENOMIC DNA]</scope>
    <source>
        <strain evidence="1 2">RCC1871</strain>
    </source>
</reference>
<dbReference type="AlphaFoldDB" id="A0AAX4P5U6"/>
<dbReference type="SUPFAM" id="SSF51197">
    <property type="entry name" value="Clavaminate synthase-like"/>
    <property type="match status" value="1"/>
</dbReference>
<dbReference type="InterPro" id="IPR008775">
    <property type="entry name" value="Phytyl_CoA_dOase-like"/>
</dbReference>
<dbReference type="Proteomes" id="UP001472866">
    <property type="component" value="Chromosome 04"/>
</dbReference>
<evidence type="ECO:0000313" key="2">
    <source>
        <dbReference type="Proteomes" id="UP001472866"/>
    </source>
</evidence>
<dbReference type="Pfam" id="PF05721">
    <property type="entry name" value="PhyH"/>
    <property type="match status" value="1"/>
</dbReference>
<dbReference type="EMBL" id="CP151504">
    <property type="protein sequence ID" value="WZN61186.1"/>
    <property type="molecule type" value="Genomic_DNA"/>
</dbReference>
<proteinExistence type="predicted"/>
<keyword evidence="1" id="KW-0560">Oxidoreductase</keyword>
<name>A0AAX4P5U6_9CHLO</name>